<name>A0A0D6EQY0_SPOSA</name>
<feature type="region of interest" description="Disordered" evidence="9">
    <location>
        <begin position="378"/>
        <end position="486"/>
    </location>
</feature>
<accession>A0A0D6EQY0</accession>
<comment type="similarity">
    <text evidence="2">Belongs to the GPN-loop GTPase family.</text>
</comment>
<dbReference type="PANTHER" id="PTHR21231:SF8">
    <property type="entry name" value="GPN-LOOP GTPASE 1"/>
    <property type="match status" value="1"/>
</dbReference>
<feature type="region of interest" description="Disordered" evidence="9">
    <location>
        <begin position="1"/>
        <end position="23"/>
    </location>
</feature>
<keyword evidence="7" id="KW-0378">Hydrolase</keyword>
<keyword evidence="5" id="KW-0597">Phosphoprotein</keyword>
<evidence type="ECO:0000256" key="1">
    <source>
        <dbReference type="ARBA" id="ARBA00004496"/>
    </source>
</evidence>
<reference evidence="11" key="1">
    <citation type="submission" date="2015-02" db="EMBL/GenBank/DDBJ databases">
        <authorList>
            <person name="Gon?alves P."/>
        </authorList>
    </citation>
    <scope>NUCLEOTIDE SEQUENCE [LARGE SCALE GENOMIC DNA]</scope>
</reference>
<dbReference type="EMBL" id="CENE01000021">
    <property type="protein sequence ID" value="CEQ42151.1"/>
    <property type="molecule type" value="Genomic_DNA"/>
</dbReference>
<evidence type="ECO:0000256" key="6">
    <source>
        <dbReference type="ARBA" id="ARBA00022741"/>
    </source>
</evidence>
<keyword evidence="6" id="KW-0547">Nucleotide-binding</keyword>
<dbReference type="GO" id="GO:0005737">
    <property type="term" value="C:cytoplasm"/>
    <property type="evidence" value="ECO:0007669"/>
    <property type="project" value="UniProtKB-SubCell"/>
</dbReference>
<dbReference type="Pfam" id="PF03029">
    <property type="entry name" value="ATP_bind_1"/>
    <property type="match status" value="1"/>
</dbReference>
<dbReference type="Gene3D" id="3.40.50.300">
    <property type="entry name" value="P-loop containing nucleotide triphosphate hydrolases"/>
    <property type="match status" value="1"/>
</dbReference>
<comment type="subcellular location">
    <subcellularLocation>
        <location evidence="1">Cytoplasm</location>
    </subcellularLocation>
</comment>
<dbReference type="InterPro" id="IPR030230">
    <property type="entry name" value="Gpn1/Npa3/XAB1"/>
</dbReference>
<evidence type="ECO:0000256" key="7">
    <source>
        <dbReference type="ARBA" id="ARBA00022801"/>
    </source>
</evidence>
<dbReference type="GO" id="GO:0003924">
    <property type="term" value="F:GTPase activity"/>
    <property type="evidence" value="ECO:0007669"/>
    <property type="project" value="InterPro"/>
</dbReference>
<dbReference type="CDD" id="cd17870">
    <property type="entry name" value="GPN1"/>
    <property type="match status" value="1"/>
</dbReference>
<dbReference type="SUPFAM" id="SSF52540">
    <property type="entry name" value="P-loop containing nucleoside triphosphate hydrolases"/>
    <property type="match status" value="1"/>
</dbReference>
<protein>
    <recommendedName>
        <fullName evidence="3">GPN-loop GTPase 1</fullName>
    </recommendedName>
</protein>
<keyword evidence="8" id="KW-0342">GTP-binding</keyword>
<dbReference type="AlphaFoldDB" id="A0A0D6EQY0"/>
<evidence type="ECO:0000256" key="8">
    <source>
        <dbReference type="ARBA" id="ARBA00023134"/>
    </source>
</evidence>
<dbReference type="PANTHER" id="PTHR21231">
    <property type="entry name" value="XPA-BINDING PROTEIN 1-RELATED"/>
    <property type="match status" value="1"/>
</dbReference>
<dbReference type="GO" id="GO:0005525">
    <property type="term" value="F:GTP binding"/>
    <property type="evidence" value="ECO:0007669"/>
    <property type="project" value="UniProtKB-KW"/>
</dbReference>
<keyword evidence="11" id="KW-1185">Reference proteome</keyword>
<gene>
    <name evidence="10" type="primary">SPOSA6832_03938</name>
</gene>
<evidence type="ECO:0000313" key="10">
    <source>
        <dbReference type="EMBL" id="CEQ42151.1"/>
    </source>
</evidence>
<evidence type="ECO:0000313" key="11">
    <source>
        <dbReference type="Proteomes" id="UP000243876"/>
    </source>
</evidence>
<evidence type="ECO:0000256" key="4">
    <source>
        <dbReference type="ARBA" id="ARBA00022490"/>
    </source>
</evidence>
<dbReference type="OrthoDB" id="243313at2759"/>
<keyword evidence="4" id="KW-0963">Cytoplasm</keyword>
<evidence type="ECO:0000256" key="5">
    <source>
        <dbReference type="ARBA" id="ARBA00022553"/>
    </source>
</evidence>
<dbReference type="Proteomes" id="UP000243876">
    <property type="component" value="Unassembled WGS sequence"/>
</dbReference>
<dbReference type="InterPro" id="IPR004130">
    <property type="entry name" value="Gpn"/>
</dbReference>
<dbReference type="InterPro" id="IPR027417">
    <property type="entry name" value="P-loop_NTPase"/>
</dbReference>
<proteinExistence type="inferred from homology"/>
<evidence type="ECO:0000256" key="2">
    <source>
        <dbReference type="ARBA" id="ARBA00005290"/>
    </source>
</evidence>
<organism evidence="10 11">
    <name type="scientific">Sporidiobolus salmonicolor</name>
    <name type="common">Yeast-like fungus</name>
    <name type="synonym">Sporobolomyces salmonicolor</name>
    <dbReference type="NCBI Taxonomy" id="5005"/>
    <lineage>
        <taxon>Eukaryota</taxon>
        <taxon>Fungi</taxon>
        <taxon>Dikarya</taxon>
        <taxon>Basidiomycota</taxon>
        <taxon>Pucciniomycotina</taxon>
        <taxon>Microbotryomycetes</taxon>
        <taxon>Sporidiobolales</taxon>
        <taxon>Sporidiobolaceae</taxon>
        <taxon>Sporobolomyces</taxon>
    </lineage>
</organism>
<evidence type="ECO:0000256" key="3">
    <source>
        <dbReference type="ARBA" id="ARBA00014579"/>
    </source>
</evidence>
<sequence length="510" mass="55720">MASPARDTAAPAAADKGKSKESPRATAMIVIGMAGSGKSQSVCPTPRSLSSPSLHLVRRLPRSVTVPAQADSCFFFPLAATFMQRVNSYLHSRSQPPYVLNLDPAVMHLPFDANIDIRDTVDYQEVMKQCVSPPLTTVHQADEEDEPRYNLGPNGGIMTALNLFTTKFDQVLSHVENRANSVDYILLDTPGQIEIFTWSASGSIITDALASALPTVVVYIIDTPRTTAPATFMSNMLYACSILYKTRLPFLLVFNKTDVQSHQFALDWMRDFEAFQEALMERRRTHGDEDGPGYMDSLMNSMSLVLDEFYKHLRAVGVSAMTGEGMDELFDAVQEARKEYETEYKPELEKVVAERERKKEATKSDSMARLMKDMKISTPASASGAAGSEPVNPALEKYLDPNPDEEDEDSDEGEVIDKSARTGYYELPTRKPKRGTMPGGAVEGDDGTSSQRTILRSPLHRSIGTSGRGEPSAAPGRDARSDATASAVAKASNMVVAMTPVGPRASQPEV</sequence>
<feature type="compositionally biased region" description="Low complexity" evidence="9">
    <location>
        <begin position="1"/>
        <end position="14"/>
    </location>
</feature>
<feature type="compositionally biased region" description="Acidic residues" evidence="9">
    <location>
        <begin position="402"/>
        <end position="414"/>
    </location>
</feature>
<dbReference type="FunFam" id="3.40.50.300:FF:000579">
    <property type="entry name" value="GPN-loop GTPase"/>
    <property type="match status" value="1"/>
</dbReference>
<evidence type="ECO:0000256" key="9">
    <source>
        <dbReference type="SAM" id="MobiDB-lite"/>
    </source>
</evidence>